<organism evidence="2 3">
    <name type="scientific">Sneathiella litorea</name>
    <dbReference type="NCBI Taxonomy" id="2606216"/>
    <lineage>
        <taxon>Bacteria</taxon>
        <taxon>Pseudomonadati</taxon>
        <taxon>Pseudomonadota</taxon>
        <taxon>Alphaproteobacteria</taxon>
        <taxon>Sneathiellales</taxon>
        <taxon>Sneathiellaceae</taxon>
        <taxon>Sneathiella</taxon>
    </lineage>
</organism>
<dbReference type="PRINTS" id="PR00608">
    <property type="entry name" value="CYTCHROMECII"/>
</dbReference>
<dbReference type="GO" id="GO:0009055">
    <property type="term" value="F:electron transfer activity"/>
    <property type="evidence" value="ECO:0007669"/>
    <property type="project" value="InterPro"/>
</dbReference>
<keyword evidence="3" id="KW-1185">Reference proteome</keyword>
<dbReference type="InterPro" id="IPR010980">
    <property type="entry name" value="Cyt_c/b562"/>
</dbReference>
<sequence length="155" mass="16330">MKKLFTKPVMAILIGGVLFGGIASAHSESTGNAEADFRIAEMKKLGMNMGAIAKVAKGEESYSASLNDNAAQVAEIAANMPKLFPEGSGVEASRAKPEIWTQQDEFQKDIESLQTAAIQLVAAVKSGDQAMIGAALKETGGTCGACHKQFRKPKE</sequence>
<evidence type="ECO:0000256" key="1">
    <source>
        <dbReference type="SAM" id="SignalP"/>
    </source>
</evidence>
<dbReference type="SUPFAM" id="SSF47175">
    <property type="entry name" value="Cytochromes"/>
    <property type="match status" value="1"/>
</dbReference>
<name>A0A6L8W633_9PROT</name>
<proteinExistence type="predicted"/>
<dbReference type="AlphaFoldDB" id="A0A6L8W633"/>
<gene>
    <name evidence="2" type="ORF">GQE98_08115</name>
</gene>
<evidence type="ECO:0000313" key="3">
    <source>
        <dbReference type="Proteomes" id="UP000476030"/>
    </source>
</evidence>
<protein>
    <submittedName>
        <fullName evidence="2">Cytochrome c</fullName>
    </submittedName>
</protein>
<feature type="signal peptide" evidence="1">
    <location>
        <begin position="1"/>
        <end position="25"/>
    </location>
</feature>
<accession>A0A6L8W633</accession>
<keyword evidence="1" id="KW-0732">Signal</keyword>
<dbReference type="Proteomes" id="UP000476030">
    <property type="component" value="Unassembled WGS sequence"/>
</dbReference>
<dbReference type="InterPro" id="IPR002321">
    <property type="entry name" value="Cyt_c_II"/>
</dbReference>
<evidence type="ECO:0000313" key="2">
    <source>
        <dbReference type="EMBL" id="MZR30596.1"/>
    </source>
</evidence>
<feature type="chain" id="PRO_5026782334" evidence="1">
    <location>
        <begin position="26"/>
        <end position="155"/>
    </location>
</feature>
<dbReference type="InterPro" id="IPR015984">
    <property type="entry name" value="Cyt_c_prime_subgr"/>
</dbReference>
<dbReference type="GO" id="GO:0005506">
    <property type="term" value="F:iron ion binding"/>
    <property type="evidence" value="ECO:0007669"/>
    <property type="project" value="InterPro"/>
</dbReference>
<reference evidence="2 3" key="1">
    <citation type="submission" date="2019-12" db="EMBL/GenBank/DDBJ databases">
        <title>Snethiella sp. nov. sp. isolated from sea sand.</title>
        <authorList>
            <person name="Kim J."/>
            <person name="Jeong S.E."/>
            <person name="Jung H.S."/>
            <person name="Jeon C.O."/>
        </authorList>
    </citation>
    <scope>NUCLEOTIDE SEQUENCE [LARGE SCALE GENOMIC DNA]</scope>
    <source>
        <strain evidence="2 3">DP05</strain>
    </source>
</reference>
<dbReference type="RefSeq" id="WP_161315163.1">
    <property type="nucleotide sequence ID" value="NZ_WTUW01000002.1"/>
</dbReference>
<dbReference type="Gene3D" id="1.20.120.10">
    <property type="entry name" value="Cytochrome c/b562"/>
    <property type="match status" value="1"/>
</dbReference>
<dbReference type="GO" id="GO:0020037">
    <property type="term" value="F:heme binding"/>
    <property type="evidence" value="ECO:0007669"/>
    <property type="project" value="InterPro"/>
</dbReference>
<dbReference type="GO" id="GO:0022900">
    <property type="term" value="P:electron transport chain"/>
    <property type="evidence" value="ECO:0007669"/>
    <property type="project" value="InterPro"/>
</dbReference>
<dbReference type="PROSITE" id="PS51009">
    <property type="entry name" value="CYTCII"/>
    <property type="match status" value="1"/>
</dbReference>
<comment type="caution">
    <text evidence="2">The sequence shown here is derived from an EMBL/GenBank/DDBJ whole genome shotgun (WGS) entry which is preliminary data.</text>
</comment>
<dbReference type="Pfam" id="PF01322">
    <property type="entry name" value="Cytochrom_C_2"/>
    <property type="match status" value="1"/>
</dbReference>
<dbReference type="EMBL" id="WTUW01000002">
    <property type="protein sequence ID" value="MZR30596.1"/>
    <property type="molecule type" value="Genomic_DNA"/>
</dbReference>